<dbReference type="Gene3D" id="2.70.170.10">
    <property type="entry name" value="Neurotransmitter-gated ion-channel ligand-binding domain"/>
    <property type="match status" value="1"/>
</dbReference>
<proteinExistence type="predicted"/>
<organism evidence="3 4">
    <name type="scientific">Mytilus galloprovincialis</name>
    <name type="common">Mediterranean mussel</name>
    <dbReference type="NCBI Taxonomy" id="29158"/>
    <lineage>
        <taxon>Eukaryota</taxon>
        <taxon>Metazoa</taxon>
        <taxon>Spiralia</taxon>
        <taxon>Lophotrochozoa</taxon>
        <taxon>Mollusca</taxon>
        <taxon>Bivalvia</taxon>
        <taxon>Autobranchia</taxon>
        <taxon>Pteriomorphia</taxon>
        <taxon>Mytilida</taxon>
        <taxon>Mytiloidea</taxon>
        <taxon>Mytilidae</taxon>
        <taxon>Mytilinae</taxon>
        <taxon>Mytilus</taxon>
    </lineage>
</organism>
<gene>
    <name evidence="3" type="ORF">AM593_03072</name>
</gene>
<reference evidence="3 4" key="1">
    <citation type="journal article" date="2016" name="PLoS ONE">
        <title>A First Insight into the Genome of the Filter-Feeder Mussel Mytilus galloprovincialis.</title>
        <authorList>
            <person name="Murgarella M."/>
            <person name="Puiu D."/>
            <person name="Novoa B."/>
            <person name="Figueras A."/>
            <person name="Posada D."/>
            <person name="Canchaya C."/>
        </authorList>
    </citation>
    <scope>NUCLEOTIDE SEQUENCE [LARGE SCALE GENOMIC DNA]</scope>
    <source>
        <tissue evidence="3">Muscle</tissue>
    </source>
</reference>
<protein>
    <recommendedName>
        <fullName evidence="2">Neurotransmitter-gated ion-channel ligand-binding domain-containing protein</fullName>
    </recommendedName>
</protein>
<accession>A0A3L5TR01</accession>
<dbReference type="InterPro" id="IPR006201">
    <property type="entry name" value="Neur_channel"/>
</dbReference>
<feature type="chain" id="PRO_5018195388" description="Neurotransmitter-gated ion-channel ligand-binding domain-containing protein" evidence="1">
    <location>
        <begin position="23"/>
        <end position="226"/>
    </location>
</feature>
<dbReference type="InterPro" id="IPR006202">
    <property type="entry name" value="Neur_chan_lig-bd"/>
</dbReference>
<evidence type="ECO:0000256" key="1">
    <source>
        <dbReference type="SAM" id="SignalP"/>
    </source>
</evidence>
<dbReference type="EMBL" id="KV590921">
    <property type="protein sequence ID" value="OPL21520.1"/>
    <property type="molecule type" value="Genomic_DNA"/>
</dbReference>
<dbReference type="GO" id="GO:0016020">
    <property type="term" value="C:membrane"/>
    <property type="evidence" value="ECO:0007669"/>
    <property type="project" value="InterPro"/>
</dbReference>
<dbReference type="Proteomes" id="UP000266721">
    <property type="component" value="Unassembled WGS sequence"/>
</dbReference>
<name>A0A3L5TR01_MYTGA</name>
<sequence length="226" mass="26019">LLLCLKTMLMLIIFLFSFGNQAASVSMNEDDFLSLLITDYNKMVRPSNKEQPITNVNHSLSIQRIVKFNSNELELDAWMPTTWTDTRLSAAADRFRDDFSHISIPRSVVWLPDITLYQRPTTHLDYEPNVLLYGGGRMVYVPSSRIWTDDCKDVGKGITECSFQFGPWSYDTDDVNLMSGGISMYGFREHPEFEIVESTAVRMDYKGPCCEGYWACIKYTLSIKRR</sequence>
<evidence type="ECO:0000313" key="4">
    <source>
        <dbReference type="Proteomes" id="UP000266721"/>
    </source>
</evidence>
<keyword evidence="4" id="KW-1185">Reference proteome</keyword>
<evidence type="ECO:0000313" key="3">
    <source>
        <dbReference type="EMBL" id="OPL21520.1"/>
    </source>
</evidence>
<keyword evidence="1" id="KW-0732">Signal</keyword>
<dbReference type="InterPro" id="IPR036734">
    <property type="entry name" value="Neur_chan_lig-bd_sf"/>
</dbReference>
<dbReference type="AlphaFoldDB" id="A0A3L5TR01"/>
<feature type="non-terminal residue" evidence="3">
    <location>
        <position position="1"/>
    </location>
</feature>
<dbReference type="SUPFAM" id="SSF63712">
    <property type="entry name" value="Nicotinic receptor ligand binding domain-like"/>
    <property type="match status" value="1"/>
</dbReference>
<dbReference type="SMR" id="A0A3L5TR01"/>
<feature type="domain" description="Neurotransmitter-gated ion-channel ligand-binding" evidence="2">
    <location>
        <begin position="31"/>
        <end position="226"/>
    </location>
</feature>
<dbReference type="GO" id="GO:0004888">
    <property type="term" value="F:transmembrane signaling receptor activity"/>
    <property type="evidence" value="ECO:0007669"/>
    <property type="project" value="InterPro"/>
</dbReference>
<dbReference type="Pfam" id="PF02931">
    <property type="entry name" value="Neur_chan_LBD"/>
    <property type="match status" value="1"/>
</dbReference>
<dbReference type="GO" id="GO:0005230">
    <property type="term" value="F:extracellular ligand-gated monoatomic ion channel activity"/>
    <property type="evidence" value="ECO:0007669"/>
    <property type="project" value="InterPro"/>
</dbReference>
<evidence type="ECO:0000259" key="2">
    <source>
        <dbReference type="Pfam" id="PF02931"/>
    </source>
</evidence>
<dbReference type="PANTHER" id="PTHR18945">
    <property type="entry name" value="NEUROTRANSMITTER GATED ION CHANNEL"/>
    <property type="match status" value="1"/>
</dbReference>
<comment type="caution">
    <text evidence="3">The sequence shown here is derived from an EMBL/GenBank/DDBJ whole genome shotgun (WGS) entry which is preliminary data.</text>
</comment>
<feature type="signal peptide" evidence="1">
    <location>
        <begin position="1"/>
        <end position="22"/>
    </location>
</feature>